<dbReference type="SMART" id="SM00235">
    <property type="entry name" value="ZnMc"/>
    <property type="match status" value="1"/>
</dbReference>
<keyword evidence="9" id="KW-0472">Membrane</keyword>
<dbReference type="GO" id="GO:0016020">
    <property type="term" value="C:membrane"/>
    <property type="evidence" value="ECO:0007669"/>
    <property type="project" value="UniProtKB-SubCell"/>
</dbReference>
<proteinExistence type="inferred from homology"/>
<dbReference type="GO" id="GO:0008237">
    <property type="term" value="F:metallopeptidase activity"/>
    <property type="evidence" value="ECO:0007669"/>
    <property type="project" value="InterPro"/>
</dbReference>
<dbReference type="GO" id="GO:0006508">
    <property type="term" value="P:proteolysis"/>
    <property type="evidence" value="ECO:0007669"/>
    <property type="project" value="InterPro"/>
</dbReference>
<gene>
    <name evidence="11" type="ORF">SAMN04488105_12525</name>
</gene>
<dbReference type="SUPFAM" id="SSF51120">
    <property type="entry name" value="beta-Roll"/>
    <property type="match status" value="3"/>
</dbReference>
<dbReference type="InterPro" id="IPR034033">
    <property type="entry name" value="Serralysin-like"/>
</dbReference>
<keyword evidence="7" id="KW-0677">Repeat</keyword>
<dbReference type="GO" id="GO:0005615">
    <property type="term" value="C:extracellular space"/>
    <property type="evidence" value="ECO:0007669"/>
    <property type="project" value="InterPro"/>
</dbReference>
<dbReference type="Pfam" id="PF08548">
    <property type="entry name" value="Peptidase_M10_C"/>
    <property type="match status" value="1"/>
</dbReference>
<protein>
    <submittedName>
        <fullName evidence="11">Serralysin</fullName>
    </submittedName>
</protein>
<feature type="domain" description="Peptidase metallopeptidase" evidence="10">
    <location>
        <begin position="141"/>
        <end position="325"/>
    </location>
</feature>
<dbReference type="AlphaFoldDB" id="A0A1G7LP62"/>
<keyword evidence="5" id="KW-0964">Secreted</keyword>
<dbReference type="InterPro" id="IPR024079">
    <property type="entry name" value="MetalloPept_cat_dom_sf"/>
</dbReference>
<dbReference type="Gene3D" id="2.150.10.10">
    <property type="entry name" value="Serralysin-like metalloprotease, C-terminal"/>
    <property type="match status" value="4"/>
</dbReference>
<dbReference type="Pfam" id="PF12388">
    <property type="entry name" value="Peptidase_M57"/>
    <property type="match status" value="1"/>
</dbReference>
<dbReference type="Gene3D" id="3.40.390.10">
    <property type="entry name" value="Collagenase (Catalytic Domain)"/>
    <property type="match status" value="1"/>
</dbReference>
<keyword evidence="12" id="KW-1185">Reference proteome</keyword>
<evidence type="ECO:0000256" key="5">
    <source>
        <dbReference type="ARBA" id="ARBA00022525"/>
    </source>
</evidence>
<evidence type="ECO:0000256" key="7">
    <source>
        <dbReference type="ARBA" id="ARBA00022737"/>
    </source>
</evidence>
<comment type="similarity">
    <text evidence="4">Belongs to the peptidase M10B family.</text>
</comment>
<evidence type="ECO:0000256" key="1">
    <source>
        <dbReference type="ARBA" id="ARBA00001913"/>
    </source>
</evidence>
<evidence type="ECO:0000256" key="8">
    <source>
        <dbReference type="ARBA" id="ARBA00023026"/>
    </source>
</evidence>
<dbReference type="InterPro" id="IPR013858">
    <property type="entry name" value="Peptidase_M10B_C"/>
</dbReference>
<dbReference type="Proteomes" id="UP000198994">
    <property type="component" value="Unassembled WGS sequence"/>
</dbReference>
<keyword evidence="6" id="KW-0800">Toxin</keyword>
<name>A0A1G7LP62_9RHOB</name>
<dbReference type="RefSeq" id="WP_089963763.1">
    <property type="nucleotide sequence ID" value="NZ_FNAV01000025.1"/>
</dbReference>
<dbReference type="PRINTS" id="PR01488">
    <property type="entry name" value="RTXTOXINA"/>
</dbReference>
<dbReference type="PANTHER" id="PTHR38340:SF1">
    <property type="entry name" value="S-LAYER PROTEIN"/>
    <property type="match status" value="1"/>
</dbReference>
<dbReference type="InterPro" id="IPR006026">
    <property type="entry name" value="Peptidase_Metallo"/>
</dbReference>
<dbReference type="OrthoDB" id="733404at2"/>
<sequence>MSTVTETSDAAARASTDYSIAVGDHFHGTIGARGDEDWVAVTLEAGRTYSFAMGGIGALGDGLNDSLLALYDSSGTRVARDDDSGPGSDSAFTYTAGASGTYYIVAGAYGGSGTGAYGLSVSAGTTPSYDTAMAAGALLRDDLAWTSTAGQGVTVTWGIRASGQPQDAAGNAAGFATLSTAQAAAAAEAIALYSGVSGLDLSQVSPGGTTNNATILFGAYSSEYDGAGAYAYFPGPTASGSPAGDVWINNASVSADSLPVGSFDHFVLLHELGHAVGLSHPGDYNATAGGVITYGDQAAYLEDSYQYSVMSYFDESNTTSSIGGYPDTLLLHDIQALQQLYGVNYGYHAGDSVYGFNSTLGGAYDFSQNSAPFLSIWDGGGRDRLDLSGFGGNQFITLVEGEFSDIGGYRGNVSIAYGAEIEEAVGGSGDDTLQGNALDNTLLGGGHDDLIRGGDGNDTIDGEGGADSIDGDAGHDLLTGGRGYDLIRGGTGADTIDGSGGDDTLYGDSSTDLIYGGLDNDLIAGGTGSDTIYGDAGDDSLYGNTAFDTIYGGDGDDFISSGDGADFVDGGAGSDMIYGRTGVDLLRGGDDNDSMWGSEGDDVMYGDAGNDYLSGGSALDQLHGGDGNDTLYGNFGEDQLWGDAGNDELYGGSGYDTLRGGDGNDTLLGMEGKDWLFGGAGNDLLRGGTNYDSFVFDVGHDNDEISDFDERGDALRLSTALTGGLTDADAILSAYGSDAAGVVLLDFGGGDSILFSNLTELSVLSDNIFTFA</sequence>
<organism evidence="11 12">
    <name type="scientific">Salipiger thiooxidans</name>
    <dbReference type="NCBI Taxonomy" id="282683"/>
    <lineage>
        <taxon>Bacteria</taxon>
        <taxon>Pseudomonadati</taxon>
        <taxon>Pseudomonadota</taxon>
        <taxon>Alphaproteobacteria</taxon>
        <taxon>Rhodobacterales</taxon>
        <taxon>Roseobacteraceae</taxon>
        <taxon>Salipiger</taxon>
    </lineage>
</organism>
<comment type="subcellular location">
    <subcellularLocation>
        <location evidence="2">Membrane</location>
    </subcellularLocation>
    <subcellularLocation>
        <location evidence="3">Secreted</location>
    </subcellularLocation>
</comment>
<dbReference type="EMBL" id="FNAV01000025">
    <property type="protein sequence ID" value="SDF50749.1"/>
    <property type="molecule type" value="Genomic_DNA"/>
</dbReference>
<dbReference type="GO" id="GO:0008270">
    <property type="term" value="F:zinc ion binding"/>
    <property type="evidence" value="ECO:0007669"/>
    <property type="project" value="InterPro"/>
</dbReference>
<evidence type="ECO:0000256" key="2">
    <source>
        <dbReference type="ARBA" id="ARBA00004370"/>
    </source>
</evidence>
<dbReference type="InterPro" id="IPR050557">
    <property type="entry name" value="RTX_toxin/Mannuronan_C5-epim"/>
</dbReference>
<dbReference type="PANTHER" id="PTHR38340">
    <property type="entry name" value="S-LAYER PROTEIN"/>
    <property type="match status" value="1"/>
</dbReference>
<dbReference type="Pfam" id="PF00353">
    <property type="entry name" value="HemolysinCabind"/>
    <property type="match status" value="6"/>
</dbReference>
<dbReference type="PROSITE" id="PS00330">
    <property type="entry name" value="HEMOLYSIN_CALCIUM"/>
    <property type="match status" value="5"/>
</dbReference>
<evidence type="ECO:0000256" key="9">
    <source>
        <dbReference type="ARBA" id="ARBA00023136"/>
    </source>
</evidence>
<dbReference type="GO" id="GO:0005509">
    <property type="term" value="F:calcium ion binding"/>
    <property type="evidence" value="ECO:0007669"/>
    <property type="project" value="InterPro"/>
</dbReference>
<dbReference type="InterPro" id="IPR011049">
    <property type="entry name" value="Serralysin-like_metalloprot_C"/>
</dbReference>
<dbReference type="STRING" id="282683.SAMN04488105_12525"/>
<dbReference type="InterPro" id="IPR024653">
    <property type="entry name" value="Peptidase_M10/M27/M57"/>
</dbReference>
<evidence type="ECO:0000259" key="10">
    <source>
        <dbReference type="SMART" id="SM00235"/>
    </source>
</evidence>
<reference evidence="12" key="1">
    <citation type="submission" date="2016-10" db="EMBL/GenBank/DDBJ databases">
        <authorList>
            <person name="Varghese N."/>
            <person name="Submissions S."/>
        </authorList>
    </citation>
    <scope>NUCLEOTIDE SEQUENCE [LARGE SCALE GENOMIC DNA]</scope>
    <source>
        <strain evidence="12">DSM 10146</strain>
    </source>
</reference>
<evidence type="ECO:0000313" key="11">
    <source>
        <dbReference type="EMBL" id="SDF50749.1"/>
    </source>
</evidence>
<evidence type="ECO:0000256" key="3">
    <source>
        <dbReference type="ARBA" id="ARBA00004613"/>
    </source>
</evidence>
<evidence type="ECO:0000256" key="4">
    <source>
        <dbReference type="ARBA" id="ARBA00009490"/>
    </source>
</evidence>
<evidence type="ECO:0000256" key="6">
    <source>
        <dbReference type="ARBA" id="ARBA00022656"/>
    </source>
</evidence>
<dbReference type="InterPro" id="IPR003995">
    <property type="entry name" value="RTX_toxin_determinant-A"/>
</dbReference>
<dbReference type="Gene3D" id="2.60.120.380">
    <property type="match status" value="1"/>
</dbReference>
<accession>A0A1G7LP62</accession>
<dbReference type="InterPro" id="IPR001343">
    <property type="entry name" value="Hemolysn_Ca-bd"/>
</dbReference>
<dbReference type="CDD" id="cd04277">
    <property type="entry name" value="ZnMc_serralysin_like"/>
    <property type="match status" value="1"/>
</dbReference>
<dbReference type="GO" id="GO:0090729">
    <property type="term" value="F:toxin activity"/>
    <property type="evidence" value="ECO:0007669"/>
    <property type="project" value="UniProtKB-KW"/>
</dbReference>
<dbReference type="PRINTS" id="PR00313">
    <property type="entry name" value="CABNDNGRPT"/>
</dbReference>
<comment type="cofactor">
    <cofactor evidence="1">
        <name>Ca(2+)</name>
        <dbReference type="ChEBI" id="CHEBI:29108"/>
    </cofactor>
</comment>
<keyword evidence="8" id="KW-0843">Virulence</keyword>
<dbReference type="InterPro" id="IPR018511">
    <property type="entry name" value="Hemolysin-typ_Ca-bd_CS"/>
</dbReference>
<dbReference type="SUPFAM" id="SSF55486">
    <property type="entry name" value="Metalloproteases ('zincins'), catalytic domain"/>
    <property type="match status" value="1"/>
</dbReference>
<evidence type="ECO:0000313" key="12">
    <source>
        <dbReference type="Proteomes" id="UP000198994"/>
    </source>
</evidence>
<dbReference type="SUPFAM" id="SSF89260">
    <property type="entry name" value="Collagen-binding domain"/>
    <property type="match status" value="1"/>
</dbReference>